<sequence length="333" mass="37861">MNHDFEHQHTAHCESGVMSTLLKSQGVDFNEAMVFGLASALTFVYLPQIKISGMPLISYRMPPGSILKKASKVVKGKLMLKRFRSATQGQQALDNALAQGKLVGLQTSVFWLPYFPPEMRFHFNAHNLLVYGKQGNDYLISDPVFETVQCCPSEDLQRARFAKGALAAKGLMYYWKTLPNLTALDLSAVLHKAIRKNAKQMLAPLWFVGVRGMYSLAKQIEKFAHSKQSEKYKKLFLGHIVRMQEEIGTGGAGFRYIYAYFLEQAAEICQEPKYKQASQQMTEIGDQWRQFASLCVKQCRAPTTQGYQDLAEKLRQIAQQERQLWQQLARFKG</sequence>
<dbReference type="InterPro" id="IPR026935">
    <property type="entry name" value="BtrH_N"/>
</dbReference>
<reference evidence="3 4" key="1">
    <citation type="submission" date="2018-12" db="EMBL/GenBank/DDBJ databases">
        <authorList>
            <consortium name="Pathogen Informatics"/>
        </authorList>
    </citation>
    <scope>NUCLEOTIDE SEQUENCE [LARGE SCALE GENOMIC DNA]</scope>
    <source>
        <strain evidence="3 4">NCTC3438</strain>
    </source>
</reference>
<evidence type="ECO:0000313" key="4">
    <source>
        <dbReference type="Proteomes" id="UP000268198"/>
    </source>
</evidence>
<name>A0A3S4J7N5_AVIVO</name>
<dbReference type="AlphaFoldDB" id="A0A3S4J7N5"/>
<feature type="domain" description="DUF4872" evidence="2">
    <location>
        <begin position="154"/>
        <end position="328"/>
    </location>
</feature>
<keyword evidence="4" id="KW-1185">Reference proteome</keyword>
<dbReference type="Proteomes" id="UP000268198">
    <property type="component" value="Chromosome"/>
</dbReference>
<dbReference type="OrthoDB" id="4075615at2"/>
<evidence type="ECO:0000259" key="2">
    <source>
        <dbReference type="Pfam" id="PF16169"/>
    </source>
</evidence>
<organism evidence="3 4">
    <name type="scientific">Avibacterium volantium</name>
    <name type="common">Pasteurella volantium</name>
    <dbReference type="NCBI Taxonomy" id="762"/>
    <lineage>
        <taxon>Bacteria</taxon>
        <taxon>Pseudomonadati</taxon>
        <taxon>Pseudomonadota</taxon>
        <taxon>Gammaproteobacteria</taxon>
        <taxon>Pasteurellales</taxon>
        <taxon>Pasteurellaceae</taxon>
        <taxon>Avibacterium</taxon>
    </lineage>
</organism>
<feature type="domain" description="Butirosin biosynthesis protein H N-terminal" evidence="1">
    <location>
        <begin position="12"/>
        <end position="143"/>
    </location>
</feature>
<evidence type="ECO:0008006" key="5">
    <source>
        <dbReference type="Google" id="ProtNLM"/>
    </source>
</evidence>
<protein>
    <recommendedName>
        <fullName evidence="5">Peptidase</fullName>
    </recommendedName>
</protein>
<evidence type="ECO:0000313" key="3">
    <source>
        <dbReference type="EMBL" id="VEB21810.1"/>
    </source>
</evidence>
<dbReference type="Pfam" id="PF16169">
    <property type="entry name" value="DUF4872"/>
    <property type="match status" value="1"/>
</dbReference>
<accession>A0A3S4J7N5</accession>
<dbReference type="Pfam" id="PF14399">
    <property type="entry name" value="BtrH_N"/>
    <property type="match status" value="1"/>
</dbReference>
<gene>
    <name evidence="3" type="ORF">NCTC3438_00105</name>
</gene>
<dbReference type="KEGG" id="avt:NCTC3438_00105"/>
<evidence type="ECO:0000259" key="1">
    <source>
        <dbReference type="Pfam" id="PF14399"/>
    </source>
</evidence>
<proteinExistence type="predicted"/>
<dbReference type="RefSeq" id="WP_126370688.1">
    <property type="nucleotide sequence ID" value="NZ_LR134167.1"/>
</dbReference>
<dbReference type="InterPro" id="IPR032369">
    <property type="entry name" value="DUF4872"/>
</dbReference>
<dbReference type="EMBL" id="LR134167">
    <property type="protein sequence ID" value="VEB21810.1"/>
    <property type="molecule type" value="Genomic_DNA"/>
</dbReference>